<dbReference type="PANTHER" id="PTHR43641:SF2">
    <property type="entry name" value="DEHYDRATASE YBIW-RELATED"/>
    <property type="match status" value="1"/>
</dbReference>
<feature type="domain" description="PFL" evidence="7">
    <location>
        <begin position="422"/>
        <end position="685"/>
    </location>
</feature>
<dbReference type="InterPro" id="IPR004184">
    <property type="entry name" value="PFL_dom"/>
</dbReference>
<dbReference type="Pfam" id="PF20628">
    <property type="entry name" value="Dyp_perox_C"/>
    <property type="match status" value="1"/>
</dbReference>
<keyword evidence="2" id="KW-0575">Peroxidase</keyword>
<dbReference type="InterPro" id="IPR006314">
    <property type="entry name" value="Dyp_peroxidase"/>
</dbReference>
<evidence type="ECO:0000256" key="5">
    <source>
        <dbReference type="ARBA" id="ARBA00023004"/>
    </source>
</evidence>
<proteinExistence type="predicted"/>
<dbReference type="InterPro" id="IPR051215">
    <property type="entry name" value="GRE"/>
</dbReference>
<evidence type="ECO:0000256" key="6">
    <source>
        <dbReference type="SAM" id="MobiDB-lite"/>
    </source>
</evidence>
<reference evidence="8 9" key="1">
    <citation type="submission" date="2022-12" db="EMBL/GenBank/DDBJ databases">
        <title>Chromosome-level genome of Tegillarca granosa.</title>
        <authorList>
            <person name="Kim J."/>
        </authorList>
    </citation>
    <scope>NUCLEOTIDE SEQUENCE [LARGE SCALE GENOMIC DNA]</scope>
    <source>
        <strain evidence="8">Teg-2019</strain>
        <tissue evidence="8">Adductor muscle</tissue>
    </source>
</reference>
<dbReference type="PANTHER" id="PTHR43641">
    <property type="entry name" value="FORMATE ACETYLTRANSFERASE 3-RELATED"/>
    <property type="match status" value="1"/>
</dbReference>
<comment type="cofactor">
    <cofactor evidence="1">
        <name>heme b</name>
        <dbReference type="ChEBI" id="CHEBI:60344"/>
    </cofactor>
</comment>
<evidence type="ECO:0000256" key="1">
    <source>
        <dbReference type="ARBA" id="ARBA00001970"/>
    </source>
</evidence>
<dbReference type="SUPFAM" id="SSF54909">
    <property type="entry name" value="Dimeric alpha+beta barrel"/>
    <property type="match status" value="1"/>
</dbReference>
<dbReference type="Proteomes" id="UP001217089">
    <property type="component" value="Unassembled WGS sequence"/>
</dbReference>
<accession>A0ABQ9E2G1</accession>
<organism evidence="8 9">
    <name type="scientific">Tegillarca granosa</name>
    <name type="common">Malaysian cockle</name>
    <name type="synonym">Anadara granosa</name>
    <dbReference type="NCBI Taxonomy" id="220873"/>
    <lineage>
        <taxon>Eukaryota</taxon>
        <taxon>Metazoa</taxon>
        <taxon>Spiralia</taxon>
        <taxon>Lophotrochozoa</taxon>
        <taxon>Mollusca</taxon>
        <taxon>Bivalvia</taxon>
        <taxon>Autobranchia</taxon>
        <taxon>Pteriomorphia</taxon>
        <taxon>Arcoida</taxon>
        <taxon>Arcoidea</taxon>
        <taxon>Arcidae</taxon>
        <taxon>Tegillarca</taxon>
    </lineage>
</organism>
<evidence type="ECO:0000313" key="8">
    <source>
        <dbReference type="EMBL" id="KAJ8297463.1"/>
    </source>
</evidence>
<keyword evidence="5" id="KW-0408">Iron</keyword>
<dbReference type="PROSITE" id="PS51554">
    <property type="entry name" value="PFL"/>
    <property type="match status" value="1"/>
</dbReference>
<keyword evidence="9" id="KW-1185">Reference proteome</keyword>
<evidence type="ECO:0000259" key="7">
    <source>
        <dbReference type="PROSITE" id="PS51554"/>
    </source>
</evidence>
<name>A0ABQ9E2G1_TEGGR</name>
<dbReference type="InterPro" id="IPR011008">
    <property type="entry name" value="Dimeric_a/b-barrel"/>
</dbReference>
<protein>
    <recommendedName>
        <fullName evidence="7">PFL domain-containing protein</fullName>
    </recommendedName>
</protein>
<dbReference type="EMBL" id="JARBDR010000923">
    <property type="protein sequence ID" value="KAJ8297463.1"/>
    <property type="molecule type" value="Genomic_DNA"/>
</dbReference>
<dbReference type="Pfam" id="PF02901">
    <property type="entry name" value="PFL-like"/>
    <property type="match status" value="1"/>
</dbReference>
<evidence type="ECO:0000256" key="3">
    <source>
        <dbReference type="ARBA" id="ARBA00022723"/>
    </source>
</evidence>
<feature type="compositionally biased region" description="Basic residues" evidence="6">
    <location>
        <begin position="1"/>
        <end position="11"/>
    </location>
</feature>
<feature type="region of interest" description="Disordered" evidence="6">
    <location>
        <begin position="1"/>
        <end position="52"/>
    </location>
</feature>
<comment type="caution">
    <text evidence="8">The sequence shown here is derived from an EMBL/GenBank/DDBJ whole genome shotgun (WGS) entry which is preliminary data.</text>
</comment>
<dbReference type="Gene3D" id="3.20.70.20">
    <property type="match status" value="1"/>
</dbReference>
<evidence type="ECO:0000256" key="4">
    <source>
        <dbReference type="ARBA" id="ARBA00023002"/>
    </source>
</evidence>
<evidence type="ECO:0000256" key="2">
    <source>
        <dbReference type="ARBA" id="ARBA00022559"/>
    </source>
</evidence>
<dbReference type="InterPro" id="IPR048328">
    <property type="entry name" value="Dyp_perox_C"/>
</dbReference>
<keyword evidence="3" id="KW-0479">Metal-binding</keyword>
<dbReference type="PROSITE" id="PS51404">
    <property type="entry name" value="DYP_PEROXIDASE"/>
    <property type="match status" value="1"/>
</dbReference>
<evidence type="ECO:0000313" key="9">
    <source>
        <dbReference type="Proteomes" id="UP001217089"/>
    </source>
</evidence>
<sequence>MTTTMPRKRPHATQSSLLDRPGKHPRSNRYPNGEPNDEIEPNRDNSTETSTNYENLPFAQTGLFDAHHNFGSFITVKKDTIQEKKIGAILRVFKDIYKYALWKKDTEHVFTLHSIPRYGKNGIKRFTLEKRPKNEYLIETSTKFVNTFGDIFFYIKSDVKENIDDLLSKLTNELETRADVQSTNLKITNSSEFGNKGIIHGGFREGLVNLSNRSAVDRYILLGGTDKGDIGGAYLLTQKFKTCWNILETKTQSAKEEMIGRKMFDFGIIPFQDQSCHIRRAHKMDDFPPPCNVTKGLRRIFRESMPYGKCQTQHGREEGVFFVSYAKSLDTIKDILKNLSGEPGTTYDSFIDAFSAIEGSFWYVPSMTELQINSTGLCKVDLDKHWAVKRKNMYIFYNNHQYLHEMENHLQTSAQNDEGLSPRVLRLMQYVFEQWETVWFKKIDTPDIPDLSEVLKEEEKNVLKESVPLRKGMAVKKCLGEVFTSADIVPHLKDPSKFYGFKADLFNIHPDEIIVGRMPKGSTLGLGKKVMKYLNEKERMDCFLLGLSESSSVGHVIPDHRKMLKLGVQGMIDDIKKRKKKAKLPSEKEFYESCLRAMEGMQMYISNYGKLAGHLSTLKGEYTKEERNNFERIQFRMNNLSQQPPKNLTEALQLIFSTHCCLHLIGQPVAVGRIEYSSCRMSIIH</sequence>
<gene>
    <name evidence="8" type="ORF">KUTeg_023994</name>
</gene>
<dbReference type="SUPFAM" id="SSF51998">
    <property type="entry name" value="PFL-like glycyl radical enzymes"/>
    <property type="match status" value="1"/>
</dbReference>
<keyword evidence="4" id="KW-0560">Oxidoreductase</keyword>